<reference evidence="2 3" key="2">
    <citation type="journal article" date="2016" name="Int. J. Syst. Evol. Microbiol.">
        <title>Flavisolibacter tropicus sp. nov., isolated from tropical soil.</title>
        <authorList>
            <person name="Lee J.J."/>
            <person name="Kang M.S."/>
            <person name="Kim G.S."/>
            <person name="Lee C.S."/>
            <person name="Lim S."/>
            <person name="Lee J."/>
            <person name="Roh S.H."/>
            <person name="Kang H."/>
            <person name="Ha J.M."/>
            <person name="Bae S."/>
            <person name="Jung H.Y."/>
            <person name="Kim M.K."/>
        </authorList>
    </citation>
    <scope>NUCLEOTIDE SEQUENCE [LARGE SCALE GENOMIC DNA]</scope>
    <source>
        <strain evidence="2 3">LCS9</strain>
    </source>
</reference>
<evidence type="ECO:0000313" key="3">
    <source>
        <dbReference type="Proteomes" id="UP000077177"/>
    </source>
</evidence>
<dbReference type="OrthoDB" id="9771302at2"/>
<dbReference type="Proteomes" id="UP000077177">
    <property type="component" value="Chromosome"/>
</dbReference>
<dbReference type="GO" id="GO:0004029">
    <property type="term" value="F:aldehyde dehydrogenase (NAD+) activity"/>
    <property type="evidence" value="ECO:0007669"/>
    <property type="project" value="TreeGrafter"/>
</dbReference>
<dbReference type="Gene3D" id="3.40.50.720">
    <property type="entry name" value="NAD(P)-binding Rossmann-like Domain"/>
    <property type="match status" value="1"/>
</dbReference>
<organism evidence="2 3">
    <name type="scientific">Flavisolibacter tropicus</name>
    <dbReference type="NCBI Taxonomy" id="1492898"/>
    <lineage>
        <taxon>Bacteria</taxon>
        <taxon>Pseudomonadati</taxon>
        <taxon>Bacteroidota</taxon>
        <taxon>Chitinophagia</taxon>
        <taxon>Chitinophagales</taxon>
        <taxon>Chitinophagaceae</taxon>
        <taxon>Flavisolibacter</taxon>
    </lineage>
</organism>
<dbReference type="STRING" id="1492898.SY85_13860"/>
<protein>
    <recommendedName>
        <fullName evidence="1">NAD(P)-binding domain-containing protein</fullName>
    </recommendedName>
</protein>
<name>A0A172TWG1_9BACT</name>
<keyword evidence="3" id="KW-1185">Reference proteome</keyword>
<evidence type="ECO:0000259" key="1">
    <source>
        <dbReference type="Pfam" id="PF13460"/>
    </source>
</evidence>
<dbReference type="KEGG" id="fla:SY85_13860"/>
<sequence length="215" mass="24047">MTPVFITGGTGYMGRRLIKKLVTQGYSITALVRPGSERKLPQGAKAVVANPFDASQFQAYIPKGAVFVQLLGVAHPSPRKKEQFRRIDLASVKASANAAAAAHVSHFIYVSVARMETRVMQDFQKVRKEGENDLLSKGFPCTFIRPWYVLGPGHWWPLLLLPFYGIARLIPAWRQKAKALSLVTINQMIQTLVHTIDSAPQHLRLIEVSEIKRCK</sequence>
<dbReference type="InterPro" id="IPR051783">
    <property type="entry name" value="NAD(P)-dependent_oxidoreduct"/>
</dbReference>
<dbReference type="SUPFAM" id="SSF51735">
    <property type="entry name" value="NAD(P)-binding Rossmann-fold domains"/>
    <property type="match status" value="1"/>
</dbReference>
<proteinExistence type="predicted"/>
<dbReference type="InterPro" id="IPR036291">
    <property type="entry name" value="NAD(P)-bd_dom_sf"/>
</dbReference>
<reference evidence="3" key="1">
    <citation type="submission" date="2015-01" db="EMBL/GenBank/DDBJ databases">
        <title>Flavisolibacter sp./LCS9/ whole genome sequencing.</title>
        <authorList>
            <person name="Kim M.K."/>
            <person name="Srinivasan S."/>
            <person name="Lee J.-J."/>
        </authorList>
    </citation>
    <scope>NUCLEOTIDE SEQUENCE [LARGE SCALE GENOMIC DNA]</scope>
    <source>
        <strain evidence="3">LCS9</strain>
    </source>
</reference>
<accession>A0A172TWG1</accession>
<evidence type="ECO:0000313" key="2">
    <source>
        <dbReference type="EMBL" id="ANE51429.1"/>
    </source>
</evidence>
<dbReference type="PANTHER" id="PTHR48079">
    <property type="entry name" value="PROTEIN YEEZ"/>
    <property type="match status" value="1"/>
</dbReference>
<dbReference type="GO" id="GO:0005737">
    <property type="term" value="C:cytoplasm"/>
    <property type="evidence" value="ECO:0007669"/>
    <property type="project" value="TreeGrafter"/>
</dbReference>
<feature type="domain" description="NAD(P)-binding" evidence="1">
    <location>
        <begin position="8"/>
        <end position="129"/>
    </location>
</feature>
<dbReference type="Pfam" id="PF13460">
    <property type="entry name" value="NAD_binding_10"/>
    <property type="match status" value="1"/>
</dbReference>
<dbReference type="RefSeq" id="WP_066405445.1">
    <property type="nucleotide sequence ID" value="NZ_CP011390.1"/>
</dbReference>
<dbReference type="InterPro" id="IPR016040">
    <property type="entry name" value="NAD(P)-bd_dom"/>
</dbReference>
<dbReference type="PANTHER" id="PTHR48079:SF6">
    <property type="entry name" value="NAD(P)-BINDING DOMAIN-CONTAINING PROTEIN-RELATED"/>
    <property type="match status" value="1"/>
</dbReference>
<gene>
    <name evidence="2" type="ORF">SY85_13860</name>
</gene>
<dbReference type="AlphaFoldDB" id="A0A172TWG1"/>
<dbReference type="EMBL" id="CP011390">
    <property type="protein sequence ID" value="ANE51429.1"/>
    <property type="molecule type" value="Genomic_DNA"/>
</dbReference>